<dbReference type="Proteomes" id="UP000033187">
    <property type="component" value="Chromosome 1"/>
</dbReference>
<evidence type="ECO:0000313" key="1">
    <source>
        <dbReference type="EMBL" id="CPR22034.1"/>
    </source>
</evidence>
<dbReference type="EMBL" id="LN829119">
    <property type="protein sequence ID" value="CPR22034.1"/>
    <property type="molecule type" value="Genomic_DNA"/>
</dbReference>
<name>A0A0D6JJ75_9HYPH</name>
<reference evidence="2" key="1">
    <citation type="submission" date="2015-02" db="EMBL/GenBank/DDBJ databases">
        <authorList>
            <person name="Chooi Y.-H."/>
        </authorList>
    </citation>
    <scope>NUCLEOTIDE SEQUENCE [LARGE SCALE GENOMIC DNA]</scope>
    <source>
        <strain evidence="2">strain Y</strain>
    </source>
</reference>
<dbReference type="KEGG" id="fiy:BN1229_v1_3467"/>
<evidence type="ECO:0008006" key="3">
    <source>
        <dbReference type="Google" id="ProtNLM"/>
    </source>
</evidence>
<dbReference type="AlphaFoldDB" id="A0A0D6JJ75"/>
<accession>A0A0D6JJ75</accession>
<evidence type="ECO:0000313" key="2">
    <source>
        <dbReference type="Proteomes" id="UP000033187"/>
    </source>
</evidence>
<organism evidence="1 2">
    <name type="scientific">Candidatus Filomicrobium marinum</name>
    <dbReference type="NCBI Taxonomy" id="1608628"/>
    <lineage>
        <taxon>Bacteria</taxon>
        <taxon>Pseudomonadati</taxon>
        <taxon>Pseudomonadota</taxon>
        <taxon>Alphaproteobacteria</taxon>
        <taxon>Hyphomicrobiales</taxon>
        <taxon>Hyphomicrobiaceae</taxon>
        <taxon>Filomicrobium</taxon>
    </lineage>
</organism>
<proteinExistence type="predicted"/>
<dbReference type="KEGG" id="fil:BN1229_v1_2448"/>
<protein>
    <recommendedName>
        <fullName evidence="3">DUF1254 domain-containing protein</fullName>
    </recommendedName>
</protein>
<sequence length="196" mass="21618">MIMRILKRLAKLGRPNLRVILAALCAIGILHIIATLTAPLFNVSTAYARLEPVLPVNKIKILPPVTPEAQPLPFLTPDVRYAMCRYDATAGPVTVTAVLPGRGWSLALHTPDGDNVYSATGRDDRSTTLRLRIVPTEDRFFGMSPEALGRPRPTARTQTVESSRGIAIIRAPDKGEAYNHLIEADLRRARCSWEPF</sequence>
<keyword evidence="2" id="KW-1185">Reference proteome</keyword>
<gene>
    <name evidence="1" type="ORF">YBN1229_v1_3467</name>
</gene>